<dbReference type="STRING" id="1314773.A0A3N2PJI5"/>
<feature type="region of interest" description="Disordered" evidence="1">
    <location>
        <begin position="1386"/>
        <end position="1412"/>
    </location>
</feature>
<dbReference type="InterPro" id="IPR007855">
    <property type="entry name" value="RDRP"/>
</dbReference>
<feature type="compositionally biased region" description="Basic and acidic residues" evidence="1">
    <location>
        <begin position="1325"/>
        <end position="1336"/>
    </location>
</feature>
<reference evidence="3 4" key="1">
    <citation type="journal article" date="2018" name="Mol. Ecol.">
        <title>The obligate alkalophilic soda-lake fungus Sodiomyces alkalinus has shifted to a protein diet.</title>
        <authorList>
            <person name="Grum-Grzhimaylo A.A."/>
            <person name="Falkoski D.L."/>
            <person name="van den Heuvel J."/>
            <person name="Valero-Jimenez C.A."/>
            <person name="Min B."/>
            <person name="Choi I.G."/>
            <person name="Lipzen A."/>
            <person name="Daum C.G."/>
            <person name="Aanen D.K."/>
            <person name="Tsang A."/>
            <person name="Henrissat B."/>
            <person name="Bilanenko E.N."/>
            <person name="de Vries R.P."/>
            <person name="van Kan J.A.L."/>
            <person name="Grigoriev I.V."/>
            <person name="Debets A.J.M."/>
        </authorList>
    </citation>
    <scope>NUCLEOTIDE SEQUENCE [LARGE SCALE GENOMIC DNA]</scope>
    <source>
        <strain evidence="3 4">F11</strain>
    </source>
</reference>
<dbReference type="GO" id="GO:0003723">
    <property type="term" value="F:RNA binding"/>
    <property type="evidence" value="ECO:0007669"/>
    <property type="project" value="UniProtKB-KW"/>
</dbReference>
<evidence type="ECO:0000313" key="4">
    <source>
        <dbReference type="Proteomes" id="UP000272025"/>
    </source>
</evidence>
<evidence type="ECO:0000259" key="2">
    <source>
        <dbReference type="Pfam" id="PF05183"/>
    </source>
</evidence>
<dbReference type="InterPro" id="IPR057596">
    <property type="entry name" value="RDRP_core"/>
</dbReference>
<feature type="region of interest" description="Disordered" evidence="1">
    <location>
        <begin position="1465"/>
        <end position="1488"/>
    </location>
</feature>
<organism evidence="3 4">
    <name type="scientific">Sodiomyces alkalinus (strain CBS 110278 / VKM F-3762 / F11)</name>
    <name type="common">Alkaliphilic filamentous fungus</name>
    <dbReference type="NCBI Taxonomy" id="1314773"/>
    <lineage>
        <taxon>Eukaryota</taxon>
        <taxon>Fungi</taxon>
        <taxon>Dikarya</taxon>
        <taxon>Ascomycota</taxon>
        <taxon>Pezizomycotina</taxon>
        <taxon>Sordariomycetes</taxon>
        <taxon>Hypocreomycetidae</taxon>
        <taxon>Glomerellales</taxon>
        <taxon>Plectosphaerellaceae</taxon>
        <taxon>Sodiomyces</taxon>
    </lineage>
</organism>
<protein>
    <submittedName>
        <fullName evidence="3">RdRP-domain-containing protein</fullName>
    </submittedName>
</protein>
<feature type="region of interest" description="Disordered" evidence="1">
    <location>
        <begin position="1"/>
        <end position="23"/>
    </location>
</feature>
<dbReference type="SUPFAM" id="SSF54928">
    <property type="entry name" value="RNA-binding domain, RBD"/>
    <property type="match status" value="1"/>
</dbReference>
<accession>A0A3N2PJI5</accession>
<feature type="compositionally biased region" description="Basic residues" evidence="1">
    <location>
        <begin position="1"/>
        <end position="12"/>
    </location>
</feature>
<dbReference type="EMBL" id="ML119066">
    <property type="protein sequence ID" value="ROT34698.1"/>
    <property type="molecule type" value="Genomic_DNA"/>
</dbReference>
<name>A0A3N2PJI5_SODAK</name>
<keyword evidence="4" id="KW-1185">Reference proteome</keyword>
<dbReference type="RefSeq" id="XP_028462504.1">
    <property type="nucleotide sequence ID" value="XM_028614625.1"/>
</dbReference>
<feature type="region of interest" description="Disordered" evidence="1">
    <location>
        <begin position="1325"/>
        <end position="1361"/>
    </location>
</feature>
<feature type="compositionally biased region" description="Polar residues" evidence="1">
    <location>
        <begin position="1403"/>
        <end position="1412"/>
    </location>
</feature>
<proteinExistence type="predicted"/>
<dbReference type="PANTHER" id="PTHR23079">
    <property type="entry name" value="RNA-DEPENDENT RNA POLYMERASE"/>
    <property type="match status" value="1"/>
</dbReference>
<dbReference type="OrthoDB" id="6513042at2759"/>
<evidence type="ECO:0000256" key="1">
    <source>
        <dbReference type="SAM" id="MobiDB-lite"/>
    </source>
</evidence>
<dbReference type="GO" id="GO:0030422">
    <property type="term" value="P:siRNA processing"/>
    <property type="evidence" value="ECO:0007669"/>
    <property type="project" value="TreeGrafter"/>
</dbReference>
<dbReference type="Pfam" id="PF05183">
    <property type="entry name" value="RdRP"/>
    <property type="match status" value="1"/>
</dbReference>
<dbReference type="Proteomes" id="UP000272025">
    <property type="component" value="Unassembled WGS sequence"/>
</dbReference>
<dbReference type="GeneID" id="39583103"/>
<dbReference type="PANTHER" id="PTHR23079:SF55">
    <property type="entry name" value="RNA-DIRECTED RNA POLYMERASE"/>
    <property type="match status" value="1"/>
</dbReference>
<dbReference type="GO" id="GO:0031380">
    <property type="term" value="C:nuclear RNA-directed RNA polymerase complex"/>
    <property type="evidence" value="ECO:0007669"/>
    <property type="project" value="TreeGrafter"/>
</dbReference>
<sequence>MAHGNGKKHYAIHGKEKGQAPSLTTGVANMQSSKQTGKKASKLLMKRDLLQTERLGSPLSALLLFSQWSVYCSTRHVQPYYLNLIYSSQVSAAYIMGDWQAWPFVAVRLRYIPEGVTTRDIHAAFAQYGEIVYIEQFEDQRGVLNGEGRISFEPPPMTPFWRLNTYTISYDSDGSRTCKIRLELGPPPKFTGKTRSKINPRVFYPHKMTFNARSLDFGVTSTGSDIMIKASIRSSPSSTSIQRVRLETDFRRKTLTVYFPHAISLNPQERGERVRQYKAVIDASQIKQLAVTTLRPSGTCSGNSVLLTIPLRHPPFYHLKSNDVAPSLDADRRVWSSNDQWHRITHIMQDLLLPQDYTVGLANAWSDPAFIDIGRWTTLRLDLDCDSTVIAQFLCALNDLNIDIRKDDKPVELRDGPVLLPPENHPVRHHDRYPPPHDPYKSTSALHALRHLAGDNGGAGTNTSGDGGGNFVDLIIPYLPFNVQYQLEVCISRHILCEYELSHQFFAKLRALNPQRAQFALEYMADRGERVCDPLAVLDDTQSRLYYPSPVLPNYCTVMRKATVTPTTIYFSTPAVECTNRVTRKWHSHIDRFLRVQFTDELFRGKIKTNATMDIDLFIFKRVYLTLLNGIRIGDRHYKFLAFGNSQIRECGAYFFCETDQLTCEAMRGWMGDFDHIRVVAKFAARLGQCFSTTREVRSIRAPVIKLIDDIERDGFCFTDGVGKISPLLARIVAEDMSHEMAGDEPPSAVQFRMGGCKGVLAVWPEAKGLEVHVRRSQEKFKAQFNGLEIIRCARYATATLNRQTITILTCLGVPEQNFLDMVRHQVAEYASSMQDQYAAVGLLERHIDENQIALLLKELINYGFMDPQVQEPVVLTFLQLWRAWSMKNLREKARVVVDQSAFVLGCVDETGTLRGHSVATESRSDSKSHDDLPQIFLQIPDRQASSGFKVVEGVCIVGRNPSLHPGDIRVVQAVDCPVLHHLKNVVVFPSTGDKDVPSMLSGGDLDGDDFFVIWDPKLIPPEWNYPPMDHRAPQPETLQRPVSASDLIKFFVKYIRNDCLPLIALSHLANADNLQGGAKNPKCLELAALHSKAVDYVKTGDPAHLRRDLRARKWPHFMSSNDKKSNTYHSATVLGQIYDATSEISFKPLYENEFDKRILAHSPADDGLLRKARALKSRYDDAMRRLMAQREVATEFEIFTAFPLSKPTVGSAYKFSEDIGREAGLLKQAFRDEVYKEMGGRHFDIIAPMVAAMYKVTAEEAKIVLQEHRRNRKVGAEGSKDPNPKSMPIITFPWIFHWVLGRLATGMVRSRDVVTEKVYGVKAQEKPTPAERGQDDQAAATALASPKTSSADESQDGEEKLDEAIAARLPDGQIVHRGEVLNLFNDDQEDSNSSYDEDQSHSGDPTSSCTATAIDSDEAALSCQDQQEVLRGGENGEKRKEVGNDEDPFAAVFSLARSSLLTWATQKTETPTTEKTKDDVPQPEELPTELRTKGMEVVVDAVPNPESDEDVDESHEEETLMDRFGKTFNFGNAG</sequence>
<dbReference type="InterPro" id="IPR035979">
    <property type="entry name" value="RBD_domain_sf"/>
</dbReference>
<feature type="domain" description="RDRP core" evidence="2">
    <location>
        <begin position="564"/>
        <end position="1141"/>
    </location>
</feature>
<gene>
    <name evidence="3" type="ORF">SODALDRAFT_364204</name>
</gene>
<dbReference type="CDD" id="cd00590">
    <property type="entry name" value="RRM_SF"/>
    <property type="match status" value="1"/>
</dbReference>
<dbReference type="GO" id="GO:0003968">
    <property type="term" value="F:RNA-directed RNA polymerase activity"/>
    <property type="evidence" value="ECO:0007669"/>
    <property type="project" value="UniProtKB-KW"/>
</dbReference>
<evidence type="ECO:0000313" key="3">
    <source>
        <dbReference type="EMBL" id="ROT34698.1"/>
    </source>
</evidence>